<accession>A0A5S9PKJ5</accession>
<dbReference type="PANTHER" id="PTHR10426">
    <property type="entry name" value="STRICTOSIDINE SYNTHASE-RELATED"/>
    <property type="match status" value="1"/>
</dbReference>
<evidence type="ECO:0000313" key="5">
    <source>
        <dbReference type="EMBL" id="CAA0104849.1"/>
    </source>
</evidence>
<dbReference type="EMBL" id="CACSII010000012">
    <property type="protein sequence ID" value="CAA0104849.1"/>
    <property type="molecule type" value="Genomic_DNA"/>
</dbReference>
<keyword evidence="2" id="KW-0597">Phosphoprotein</keyword>
<dbReference type="Pfam" id="PF20067">
    <property type="entry name" value="SSL_N"/>
    <property type="match status" value="1"/>
</dbReference>
<protein>
    <submittedName>
        <fullName evidence="5">Virginiamycin B lyase</fullName>
        <ecNumber evidence="5">4.2.99.-</ecNumber>
    </submittedName>
</protein>
<dbReference type="Proteomes" id="UP000434580">
    <property type="component" value="Unassembled WGS sequence"/>
</dbReference>
<keyword evidence="5" id="KW-0456">Lyase</keyword>
<dbReference type="AlphaFoldDB" id="A0A5S9PKJ5"/>
<dbReference type="Pfam" id="PF03088">
    <property type="entry name" value="Str_synth"/>
    <property type="match status" value="1"/>
</dbReference>
<name>A0A5S9PKJ5_9GAMM</name>
<evidence type="ECO:0000256" key="1">
    <source>
        <dbReference type="ARBA" id="ARBA00009191"/>
    </source>
</evidence>
<evidence type="ECO:0000259" key="4">
    <source>
        <dbReference type="Pfam" id="PF03088"/>
    </source>
</evidence>
<evidence type="ECO:0000256" key="3">
    <source>
        <dbReference type="ARBA" id="ARBA00023180"/>
    </source>
</evidence>
<dbReference type="InterPro" id="IPR018119">
    <property type="entry name" value="Strictosidine_synth_cons-reg"/>
</dbReference>
<feature type="domain" description="Strictosidine synthase conserved region" evidence="4">
    <location>
        <begin position="149"/>
        <end position="242"/>
    </location>
</feature>
<evidence type="ECO:0000256" key="2">
    <source>
        <dbReference type="ARBA" id="ARBA00022553"/>
    </source>
</evidence>
<dbReference type="OrthoDB" id="9775406at2"/>
<keyword evidence="3" id="KW-0325">Glycoprotein</keyword>
<gene>
    <name evidence="5" type="primary">vgb_2</name>
    <name evidence="5" type="ORF">DPBNPPHM_01121</name>
</gene>
<dbReference type="InterPro" id="IPR011042">
    <property type="entry name" value="6-blade_b-propeller_TolB-like"/>
</dbReference>
<proteinExistence type="inferred from homology"/>
<dbReference type="GO" id="GO:0016829">
    <property type="term" value="F:lyase activity"/>
    <property type="evidence" value="ECO:0007669"/>
    <property type="project" value="UniProtKB-KW"/>
</dbReference>
<evidence type="ECO:0000313" key="6">
    <source>
        <dbReference type="Proteomes" id="UP000434580"/>
    </source>
</evidence>
<dbReference type="EC" id="4.2.99.-" evidence="5"/>
<organism evidence="5 6">
    <name type="scientific">BD1-7 clade bacterium</name>
    <dbReference type="NCBI Taxonomy" id="2029982"/>
    <lineage>
        <taxon>Bacteria</taxon>
        <taxon>Pseudomonadati</taxon>
        <taxon>Pseudomonadota</taxon>
        <taxon>Gammaproteobacteria</taxon>
        <taxon>Cellvibrionales</taxon>
        <taxon>Spongiibacteraceae</taxon>
        <taxon>BD1-7 clade</taxon>
    </lineage>
</organism>
<sequence length="365" mass="39507">MIKKVLIGLIACLILLTAYLLFYPVPVDPQAWQPPANPGYTGDFASNNKLASLQLLDIGADTGPEDVAIGNDGQVYMSTHEGNILRIDPNTQQVSHFATVGGRPLGLAFMPNGTLIVADAYHGLMQITRDGKVTPLLTEVLGKPLVYANNLDISRDGIIYFSEASAKFGAKDWGGSYPASLLDLMEHGGHGRIFRFDPKSGQLDVVVSGLNFANGVALAHDESALYINETGNYRVLRHWIEGNNAGTTETFIDALPAFPDNLTRGLDGKYWIGLVSPRNPLVDMLADKPTLRKIVQRLPAFVRPKATFYGHVVAFDDHANVIANLQDPTGKYPTNTSVAETQKGLFIGSLTADHLGWLPASTTSH</sequence>
<dbReference type="PANTHER" id="PTHR10426:SF88">
    <property type="entry name" value="ADIPOCYTE PLASMA MEMBRANE-ASSOCIATED PROTEIN HEMOMUCIN-RELATED"/>
    <property type="match status" value="1"/>
</dbReference>
<dbReference type="SUPFAM" id="SSF63829">
    <property type="entry name" value="Calcium-dependent phosphotriesterase"/>
    <property type="match status" value="1"/>
</dbReference>
<dbReference type="Gene3D" id="2.120.10.30">
    <property type="entry name" value="TolB, C-terminal domain"/>
    <property type="match status" value="1"/>
</dbReference>
<reference evidence="5 6" key="1">
    <citation type="submission" date="2019-11" db="EMBL/GenBank/DDBJ databases">
        <authorList>
            <person name="Holert J."/>
        </authorList>
    </citation>
    <scope>NUCLEOTIDE SEQUENCE [LARGE SCALE GENOMIC DNA]</scope>
    <source>
        <strain evidence="5">BC5_2</strain>
    </source>
</reference>
<dbReference type="GO" id="GO:0016787">
    <property type="term" value="F:hydrolase activity"/>
    <property type="evidence" value="ECO:0007669"/>
    <property type="project" value="TreeGrafter"/>
</dbReference>
<comment type="similarity">
    <text evidence="1">Belongs to the strictosidine synthase family.</text>
</comment>